<protein>
    <recommendedName>
        <fullName evidence="4">DUF3159 domain-containing protein</fullName>
    </recommendedName>
</protein>
<proteinExistence type="predicted"/>
<dbReference type="EMBL" id="JAMXQU010000003">
    <property type="protein sequence ID" value="MCO6159616.1"/>
    <property type="molecule type" value="Genomic_DNA"/>
</dbReference>
<keyword evidence="1" id="KW-0472">Membrane</keyword>
<keyword evidence="3" id="KW-1185">Reference proteome</keyword>
<feature type="transmembrane region" description="Helical" evidence="1">
    <location>
        <begin position="140"/>
        <end position="160"/>
    </location>
</feature>
<evidence type="ECO:0000313" key="3">
    <source>
        <dbReference type="Proteomes" id="UP001523401"/>
    </source>
</evidence>
<name>A0ABT1CGE2_9PROT</name>
<organism evidence="2 3">
    <name type="scientific">Asaia lannensis NBRC 102526</name>
    <dbReference type="NCBI Taxonomy" id="1307926"/>
    <lineage>
        <taxon>Bacteria</taxon>
        <taxon>Pseudomonadati</taxon>
        <taxon>Pseudomonadota</taxon>
        <taxon>Alphaproteobacteria</taxon>
        <taxon>Acetobacterales</taxon>
        <taxon>Acetobacteraceae</taxon>
        <taxon>Asaia</taxon>
    </lineage>
</organism>
<comment type="caution">
    <text evidence="2">The sequence shown here is derived from an EMBL/GenBank/DDBJ whole genome shotgun (WGS) entry which is preliminary data.</text>
</comment>
<feature type="transmembrane region" description="Helical" evidence="1">
    <location>
        <begin position="59"/>
        <end position="77"/>
    </location>
</feature>
<dbReference type="RefSeq" id="WP_252848984.1">
    <property type="nucleotide sequence ID" value="NZ_BAPW01000023.1"/>
</dbReference>
<evidence type="ECO:0000313" key="2">
    <source>
        <dbReference type="EMBL" id="MCO6159616.1"/>
    </source>
</evidence>
<evidence type="ECO:0000256" key="1">
    <source>
        <dbReference type="SAM" id="Phobius"/>
    </source>
</evidence>
<feature type="transmembrane region" description="Helical" evidence="1">
    <location>
        <begin position="172"/>
        <end position="194"/>
    </location>
</feature>
<dbReference type="Proteomes" id="UP001523401">
    <property type="component" value="Unassembled WGS sequence"/>
</dbReference>
<gene>
    <name evidence="2" type="ORF">NF685_06175</name>
</gene>
<keyword evidence="1" id="KW-1133">Transmembrane helix</keyword>
<feature type="transmembrane region" description="Helical" evidence="1">
    <location>
        <begin position="20"/>
        <end position="47"/>
    </location>
</feature>
<reference evidence="2 3" key="1">
    <citation type="submission" date="2022-06" db="EMBL/GenBank/DDBJ databases">
        <title>Whole-genome of Asaia lannensis strain LMG 27011T.</title>
        <authorList>
            <person name="Sombolestani A."/>
        </authorList>
    </citation>
    <scope>NUCLEOTIDE SEQUENCE [LARGE SCALE GENOMIC DNA]</scope>
    <source>
        <strain evidence="2 3">NBRC 102526</strain>
    </source>
</reference>
<evidence type="ECO:0008006" key="4">
    <source>
        <dbReference type="Google" id="ProtNLM"/>
    </source>
</evidence>
<keyword evidence="1" id="KW-0812">Transmembrane</keyword>
<feature type="transmembrane region" description="Helical" evidence="1">
    <location>
        <begin position="89"/>
        <end position="111"/>
    </location>
</feature>
<accession>A0ABT1CGE2</accession>
<sequence length="204" mass="22764">MHESPSSPNLRSWRAVVGEVGSLALVWGGEMAGLQRFALPACIVLIAADAARRYRARLGFGRIWWLFNATALLFSTMDRLVGDRLSPDLFGALCALILSAVFAIGSVWRVPLVMQLAEQRRGEFVVSDSRHLRLTRFFRLYTLAWTLYFTLRAAVFVIMSCLKSDPVGAHTLLRLSLLAMIGLTFFGKSLFLFYESRCAPAEAV</sequence>